<evidence type="ECO:0000313" key="2">
    <source>
        <dbReference type="EMBL" id="GBM96857.1"/>
    </source>
</evidence>
<accession>A0A4Y2K3U0</accession>
<name>A0A4Y2K3U0_ARAVE</name>
<keyword evidence="3" id="KW-1185">Reference proteome</keyword>
<gene>
    <name evidence="2" type="ORF">AVEN_126648_1</name>
</gene>
<dbReference type="EMBL" id="BGPR01004184">
    <property type="protein sequence ID" value="GBM96857.1"/>
    <property type="molecule type" value="Genomic_DNA"/>
</dbReference>
<feature type="region of interest" description="Disordered" evidence="1">
    <location>
        <begin position="1"/>
        <end position="22"/>
    </location>
</feature>
<reference evidence="2 3" key="1">
    <citation type="journal article" date="2019" name="Sci. Rep.">
        <title>Orb-weaving spider Araneus ventricosus genome elucidates the spidroin gene catalogue.</title>
        <authorList>
            <person name="Kono N."/>
            <person name="Nakamura H."/>
            <person name="Ohtoshi R."/>
            <person name="Moran D.A.P."/>
            <person name="Shinohara A."/>
            <person name="Yoshida Y."/>
            <person name="Fujiwara M."/>
            <person name="Mori M."/>
            <person name="Tomita M."/>
            <person name="Arakawa K."/>
        </authorList>
    </citation>
    <scope>NUCLEOTIDE SEQUENCE [LARGE SCALE GENOMIC DNA]</scope>
</reference>
<evidence type="ECO:0000256" key="1">
    <source>
        <dbReference type="SAM" id="MobiDB-lite"/>
    </source>
</evidence>
<comment type="caution">
    <text evidence="2">The sequence shown here is derived from an EMBL/GenBank/DDBJ whole genome shotgun (WGS) entry which is preliminary data.</text>
</comment>
<dbReference type="Proteomes" id="UP000499080">
    <property type="component" value="Unassembled WGS sequence"/>
</dbReference>
<organism evidence="2 3">
    <name type="scientific">Araneus ventricosus</name>
    <name type="common">Orbweaver spider</name>
    <name type="synonym">Epeira ventricosa</name>
    <dbReference type="NCBI Taxonomy" id="182803"/>
    <lineage>
        <taxon>Eukaryota</taxon>
        <taxon>Metazoa</taxon>
        <taxon>Ecdysozoa</taxon>
        <taxon>Arthropoda</taxon>
        <taxon>Chelicerata</taxon>
        <taxon>Arachnida</taxon>
        <taxon>Araneae</taxon>
        <taxon>Araneomorphae</taxon>
        <taxon>Entelegynae</taxon>
        <taxon>Araneoidea</taxon>
        <taxon>Araneidae</taxon>
        <taxon>Araneus</taxon>
    </lineage>
</organism>
<evidence type="ECO:0000313" key="3">
    <source>
        <dbReference type="Proteomes" id="UP000499080"/>
    </source>
</evidence>
<sequence length="112" mass="12891">MSSAGPLDTRKGGKFRSNVMHKRHSKKGEAVIEMLLFPRRNCYALFKIVANLWRAATKPWVFVRWIVVMSIKNANCHWKSDCGLEQQNGSNYRTQRVNPSMLTCCCTQSLQK</sequence>
<dbReference type="AlphaFoldDB" id="A0A4Y2K3U0"/>
<proteinExistence type="predicted"/>
<protein>
    <submittedName>
        <fullName evidence="2">Uncharacterized protein</fullName>
    </submittedName>
</protein>